<dbReference type="Gene3D" id="3.30.10.10">
    <property type="entry name" value="Trypsin Inhibitor V, subunit A"/>
    <property type="match status" value="1"/>
</dbReference>
<dbReference type="RefSeq" id="WP_311340515.1">
    <property type="nucleotide sequence ID" value="NZ_JAVRHS010000004.1"/>
</dbReference>
<sequence>MSRHVSLLLIAFTMSGCATSTGDLAAPVSPAAVMGKDHDRMADDFLNRSSSCNAAAISGMLGMTVDDDLRARVLQLSGARLLRVIGPTDSISMDFREDRLNLEVDREGTIRRAYCG</sequence>
<keyword evidence="3" id="KW-1185">Reference proteome</keyword>
<feature type="signal peptide" evidence="1">
    <location>
        <begin position="1"/>
        <end position="25"/>
    </location>
</feature>
<feature type="chain" id="PRO_5045567528" evidence="1">
    <location>
        <begin position="26"/>
        <end position="116"/>
    </location>
</feature>
<organism evidence="2 3">
    <name type="scientific">Croceicoccus esteveae</name>
    <dbReference type="NCBI Taxonomy" id="3075597"/>
    <lineage>
        <taxon>Bacteria</taxon>
        <taxon>Pseudomonadati</taxon>
        <taxon>Pseudomonadota</taxon>
        <taxon>Alphaproteobacteria</taxon>
        <taxon>Sphingomonadales</taxon>
        <taxon>Erythrobacteraceae</taxon>
        <taxon>Croceicoccus</taxon>
    </lineage>
</organism>
<protein>
    <submittedName>
        <fullName evidence="2">I78 family peptidase inhibitor</fullName>
    </submittedName>
</protein>
<dbReference type="EMBL" id="JAVRHS010000004">
    <property type="protein sequence ID" value="MDT0575933.1"/>
    <property type="molecule type" value="Genomic_DNA"/>
</dbReference>
<reference evidence="2 3" key="1">
    <citation type="submission" date="2023-09" db="EMBL/GenBank/DDBJ databases">
        <authorList>
            <person name="Rey-Velasco X."/>
        </authorList>
    </citation>
    <scope>NUCLEOTIDE SEQUENCE [LARGE SCALE GENOMIC DNA]</scope>
    <source>
        <strain evidence="2 3">F390</strain>
    </source>
</reference>
<proteinExistence type="predicted"/>
<gene>
    <name evidence="2" type="ORF">RM533_07015</name>
</gene>
<dbReference type="InterPro" id="IPR021719">
    <property type="entry name" value="Prot_inh_I78"/>
</dbReference>
<accession>A0ABU2ZH53</accession>
<dbReference type="Proteomes" id="UP001259803">
    <property type="component" value="Unassembled WGS sequence"/>
</dbReference>
<evidence type="ECO:0000256" key="1">
    <source>
        <dbReference type="SAM" id="SignalP"/>
    </source>
</evidence>
<evidence type="ECO:0000313" key="3">
    <source>
        <dbReference type="Proteomes" id="UP001259803"/>
    </source>
</evidence>
<name>A0ABU2ZH53_9SPHN</name>
<dbReference type="Pfam" id="PF11720">
    <property type="entry name" value="Inhibitor_I78"/>
    <property type="match status" value="1"/>
</dbReference>
<dbReference type="PROSITE" id="PS51257">
    <property type="entry name" value="PROKAR_LIPOPROTEIN"/>
    <property type="match status" value="1"/>
</dbReference>
<evidence type="ECO:0000313" key="2">
    <source>
        <dbReference type="EMBL" id="MDT0575933.1"/>
    </source>
</evidence>
<comment type="caution">
    <text evidence="2">The sequence shown here is derived from an EMBL/GenBank/DDBJ whole genome shotgun (WGS) entry which is preliminary data.</text>
</comment>
<keyword evidence="1" id="KW-0732">Signal</keyword>